<dbReference type="Pfam" id="PF02772">
    <property type="entry name" value="S-AdoMet_synt_M"/>
    <property type="match status" value="1"/>
</dbReference>
<dbReference type="InterPro" id="IPR022629">
    <property type="entry name" value="S-AdoMet_synt_central"/>
</dbReference>
<dbReference type="SUPFAM" id="SSF55973">
    <property type="entry name" value="S-adenosylmethionine synthetase"/>
    <property type="match status" value="1"/>
</dbReference>
<dbReference type="Gene3D" id="3.30.300.10">
    <property type="match status" value="1"/>
</dbReference>
<gene>
    <name evidence="3" type="ORF">RLOC_00006847</name>
</gene>
<proteinExistence type="predicted"/>
<keyword evidence="4" id="KW-1185">Reference proteome</keyword>
<sequence>MQGLILGYATDETEECMPLAVLLAHKLIVSIRAGMEWNMALGQTRWENIGFYQMHVTTHTVRFLVFIKVLLSEDFDQ</sequence>
<dbReference type="GO" id="GO:0046872">
    <property type="term" value="F:metal ion binding"/>
    <property type="evidence" value="ECO:0007669"/>
    <property type="project" value="UniProtKB-KW"/>
</dbReference>
<accession>A0A218U8A9</accession>
<evidence type="ECO:0000256" key="1">
    <source>
        <dbReference type="ARBA" id="ARBA00022723"/>
    </source>
</evidence>
<protein>
    <recommendedName>
        <fullName evidence="2">S-adenosylmethionine synthetase central domain-containing protein</fullName>
    </recommendedName>
</protein>
<name>A0A218U8A9_9PASE</name>
<organism evidence="3 4">
    <name type="scientific">Lonchura striata</name>
    <name type="common">white-rumped munia</name>
    <dbReference type="NCBI Taxonomy" id="40157"/>
    <lineage>
        <taxon>Eukaryota</taxon>
        <taxon>Metazoa</taxon>
        <taxon>Chordata</taxon>
        <taxon>Craniata</taxon>
        <taxon>Vertebrata</taxon>
        <taxon>Euteleostomi</taxon>
        <taxon>Archelosauria</taxon>
        <taxon>Archosauria</taxon>
        <taxon>Dinosauria</taxon>
        <taxon>Saurischia</taxon>
        <taxon>Theropoda</taxon>
        <taxon>Coelurosauria</taxon>
        <taxon>Aves</taxon>
        <taxon>Neognathae</taxon>
        <taxon>Neoaves</taxon>
        <taxon>Telluraves</taxon>
        <taxon>Australaves</taxon>
        <taxon>Passeriformes</taxon>
        <taxon>Passeroidea</taxon>
        <taxon>Estrildidae</taxon>
        <taxon>Estrildinae</taxon>
        <taxon>Lonchura</taxon>
    </lineage>
</organism>
<dbReference type="EMBL" id="MUZQ01000653">
    <property type="protein sequence ID" value="OWK49949.1"/>
    <property type="molecule type" value="Genomic_DNA"/>
</dbReference>
<reference evidence="3 4" key="1">
    <citation type="submission" date="2017-05" db="EMBL/GenBank/DDBJ databases">
        <title>Genome of assembly of the Bengalese finch, Lonchura striata domestica.</title>
        <authorList>
            <person name="Colquitt B.M."/>
            <person name="Brainard M.S."/>
        </authorList>
    </citation>
    <scope>NUCLEOTIDE SEQUENCE [LARGE SCALE GENOMIC DNA]</scope>
    <source>
        <strain evidence="3">White83orange57</strain>
    </source>
</reference>
<evidence type="ECO:0000313" key="3">
    <source>
        <dbReference type="EMBL" id="OWK49949.1"/>
    </source>
</evidence>
<evidence type="ECO:0000259" key="2">
    <source>
        <dbReference type="Pfam" id="PF02772"/>
    </source>
</evidence>
<evidence type="ECO:0000313" key="4">
    <source>
        <dbReference type="Proteomes" id="UP000197619"/>
    </source>
</evidence>
<feature type="domain" description="S-adenosylmethionine synthetase central" evidence="2">
    <location>
        <begin position="2"/>
        <end position="32"/>
    </location>
</feature>
<dbReference type="AlphaFoldDB" id="A0A218U8A9"/>
<dbReference type="GO" id="GO:0006556">
    <property type="term" value="P:S-adenosylmethionine biosynthetic process"/>
    <property type="evidence" value="ECO:0007669"/>
    <property type="project" value="InterPro"/>
</dbReference>
<keyword evidence="1" id="KW-0479">Metal-binding</keyword>
<dbReference type="GO" id="GO:0004478">
    <property type="term" value="F:methionine adenosyltransferase activity"/>
    <property type="evidence" value="ECO:0007669"/>
    <property type="project" value="InterPro"/>
</dbReference>
<dbReference type="InterPro" id="IPR022636">
    <property type="entry name" value="S-AdoMet_synthetase_sfam"/>
</dbReference>
<comment type="caution">
    <text evidence="3">The sequence shown here is derived from an EMBL/GenBank/DDBJ whole genome shotgun (WGS) entry which is preliminary data.</text>
</comment>
<dbReference type="Proteomes" id="UP000197619">
    <property type="component" value="Unassembled WGS sequence"/>
</dbReference>